<dbReference type="SUPFAM" id="SSF51294">
    <property type="entry name" value="Hedgehog/intein (Hint) domain"/>
    <property type="match status" value="1"/>
</dbReference>
<evidence type="ECO:0000256" key="2">
    <source>
        <dbReference type="ARBA" id="ARBA00012417"/>
    </source>
</evidence>
<dbReference type="KEGG" id="ncon:LC1Nh_0050"/>
<dbReference type="GO" id="GO:0000166">
    <property type="term" value="F:nucleotide binding"/>
    <property type="evidence" value="ECO:0007669"/>
    <property type="project" value="InterPro"/>
</dbReference>
<dbReference type="InterPro" id="IPR006134">
    <property type="entry name" value="DNA-dir_DNA_pol_B_multi_dom"/>
</dbReference>
<keyword evidence="8" id="KW-0651">Protein splicing</keyword>
<name>A0A5Q0UEJ6_9ARCH</name>
<dbReference type="GO" id="GO:0016539">
    <property type="term" value="P:intein-mediated protein splicing"/>
    <property type="evidence" value="ECO:0007669"/>
    <property type="project" value="InterPro"/>
</dbReference>
<evidence type="ECO:0000256" key="7">
    <source>
        <dbReference type="ARBA" id="ARBA00022932"/>
    </source>
</evidence>
<dbReference type="Gene3D" id="3.30.342.10">
    <property type="entry name" value="DNA Polymerase, chain B, domain 1"/>
    <property type="match status" value="1"/>
</dbReference>
<organism evidence="13 14">
    <name type="scientific">Candidatus Nanohalobium constans</name>
    <dbReference type="NCBI Taxonomy" id="2565781"/>
    <lineage>
        <taxon>Archaea</taxon>
        <taxon>Candidatus Nanohalarchaeota</taxon>
        <taxon>Candidatus Nanohalobia</taxon>
        <taxon>Candidatus Nanohalobiales</taxon>
        <taxon>Candidatus Nanohalobiaceae</taxon>
        <taxon>Candidatus Nanohalobium</taxon>
    </lineage>
</organism>
<keyword evidence="6" id="KW-0068">Autocatalytic cleavage</keyword>
<keyword evidence="9 11" id="KW-0238">DNA-binding</keyword>
<dbReference type="PROSITE" id="PS50818">
    <property type="entry name" value="INTEIN_C_TER"/>
    <property type="match status" value="1"/>
</dbReference>
<dbReference type="Pfam" id="PF03104">
    <property type="entry name" value="DNA_pol_B_exo1"/>
    <property type="match status" value="1"/>
</dbReference>
<dbReference type="PRINTS" id="PR00106">
    <property type="entry name" value="DNAPOLB"/>
</dbReference>
<proteinExistence type="inferred from homology"/>
<dbReference type="GeneID" id="42364429"/>
<dbReference type="GO" id="GO:0003887">
    <property type="term" value="F:DNA-directed DNA polymerase activity"/>
    <property type="evidence" value="ECO:0007669"/>
    <property type="project" value="UniProtKB-KW"/>
</dbReference>
<dbReference type="Pfam" id="PF00136">
    <property type="entry name" value="DNA_pol_B"/>
    <property type="match status" value="2"/>
</dbReference>
<dbReference type="GO" id="GO:0004519">
    <property type="term" value="F:endonuclease activity"/>
    <property type="evidence" value="ECO:0007669"/>
    <property type="project" value="InterPro"/>
</dbReference>
<comment type="similarity">
    <text evidence="1 11">Belongs to the DNA polymerase type-B family.</text>
</comment>
<dbReference type="InterPro" id="IPR042087">
    <property type="entry name" value="DNA_pol_B_thumb"/>
</dbReference>
<evidence type="ECO:0000256" key="5">
    <source>
        <dbReference type="ARBA" id="ARBA00022695"/>
    </source>
</evidence>
<dbReference type="RefSeq" id="WP_153549695.1">
    <property type="nucleotide sequence ID" value="NZ_CP040089.1"/>
</dbReference>
<dbReference type="PROSITE" id="PS00116">
    <property type="entry name" value="DNA_POLYMERASE_B"/>
    <property type="match status" value="1"/>
</dbReference>
<dbReference type="InterPro" id="IPR027434">
    <property type="entry name" value="Homing_endonucl"/>
</dbReference>
<dbReference type="SUPFAM" id="SSF53098">
    <property type="entry name" value="Ribonuclease H-like"/>
    <property type="match status" value="1"/>
</dbReference>
<dbReference type="InterPro" id="IPR036844">
    <property type="entry name" value="Hint_dom_sf"/>
</dbReference>
<evidence type="ECO:0000313" key="13">
    <source>
        <dbReference type="EMBL" id="QGA79958.1"/>
    </source>
</evidence>
<dbReference type="PROSITE" id="PS50819">
    <property type="entry name" value="INTEIN_ENDONUCLEASE"/>
    <property type="match status" value="1"/>
</dbReference>
<feature type="domain" description="DOD-type homing endonuclease" evidence="12">
    <location>
        <begin position="833"/>
        <end position="958"/>
    </location>
</feature>
<keyword evidence="11" id="KW-0235">DNA replication</keyword>
<evidence type="ECO:0000256" key="4">
    <source>
        <dbReference type="ARBA" id="ARBA00022679"/>
    </source>
</evidence>
<evidence type="ECO:0000256" key="6">
    <source>
        <dbReference type="ARBA" id="ARBA00022813"/>
    </source>
</evidence>
<keyword evidence="7 11" id="KW-0239">DNA-directed DNA polymerase</keyword>
<dbReference type="Gene3D" id="3.90.1600.10">
    <property type="entry name" value="Palm domain of DNA polymerase"/>
    <property type="match status" value="2"/>
</dbReference>
<reference evidence="14" key="1">
    <citation type="submission" date="2019-05" db="EMBL/GenBank/DDBJ databases">
        <title>Candidatus Nanohalobium constans, a novel model system to study the DPANN nano-sized archaea: genomic and physiological characterization of a nanoarchaeon co-cultured with its chitinotrophic host.</title>
        <authorList>
            <person name="La Cono V."/>
            <person name="Arcadi E."/>
            <person name="Crisafi F."/>
            <person name="Denaro R."/>
            <person name="La Spada G."/>
            <person name="Messina E."/>
            <person name="Smedile F."/>
            <person name="Toshchakov S.V."/>
            <person name="Shevchenko M.A."/>
            <person name="Golyshin P.N."/>
            <person name="Golyshina O.V."/>
            <person name="Ferrer M."/>
            <person name="Rohde M."/>
            <person name="Mushegian A."/>
            <person name="Sorokin D.Y."/>
            <person name="Giuliano L."/>
            <person name="Yakimov M.M."/>
        </authorList>
    </citation>
    <scope>NUCLEOTIDE SEQUENCE [LARGE SCALE GENOMIC DNA]</scope>
    <source>
        <strain evidence="14">LC1Nh</strain>
    </source>
</reference>
<dbReference type="PRINTS" id="PR00379">
    <property type="entry name" value="INTEIN"/>
</dbReference>
<dbReference type="InterPro" id="IPR004042">
    <property type="entry name" value="Intein_endonuc_central"/>
</dbReference>
<evidence type="ECO:0000256" key="1">
    <source>
        <dbReference type="ARBA" id="ARBA00005755"/>
    </source>
</evidence>
<dbReference type="GO" id="GO:0006261">
    <property type="term" value="P:DNA-templated DNA replication"/>
    <property type="evidence" value="ECO:0007669"/>
    <property type="project" value="TreeGrafter"/>
</dbReference>
<dbReference type="InterPro" id="IPR006142">
    <property type="entry name" value="INTEIN"/>
</dbReference>
<dbReference type="Gene3D" id="3.30.420.10">
    <property type="entry name" value="Ribonuclease H-like superfamily/Ribonuclease H"/>
    <property type="match status" value="1"/>
</dbReference>
<dbReference type="EC" id="2.7.7.7" evidence="2 11"/>
<dbReference type="SUPFAM" id="SSF56672">
    <property type="entry name" value="DNA/RNA polymerases"/>
    <property type="match status" value="2"/>
</dbReference>
<evidence type="ECO:0000256" key="10">
    <source>
        <dbReference type="ARBA" id="ARBA00049244"/>
    </source>
</evidence>
<dbReference type="InterPro" id="IPR036397">
    <property type="entry name" value="RNaseH_sf"/>
</dbReference>
<dbReference type="Gene3D" id="2.170.16.10">
    <property type="entry name" value="Hedgehog/Intein (Hint) domain"/>
    <property type="match status" value="1"/>
</dbReference>
<keyword evidence="5 11" id="KW-0548">Nucleotidyltransferase</keyword>
<protein>
    <recommendedName>
        <fullName evidence="3 11">DNA polymerase</fullName>
        <ecNumber evidence="2 11">2.7.7.7</ecNumber>
    </recommendedName>
</protein>
<dbReference type="Proteomes" id="UP000377803">
    <property type="component" value="Chromosome"/>
</dbReference>
<dbReference type="PANTHER" id="PTHR10322:SF23">
    <property type="entry name" value="DNA POLYMERASE DELTA CATALYTIC SUBUNIT"/>
    <property type="match status" value="1"/>
</dbReference>
<dbReference type="InterPro" id="IPR050240">
    <property type="entry name" value="DNA_pol_type-B"/>
</dbReference>
<dbReference type="InterPro" id="IPR006133">
    <property type="entry name" value="DNA-dir_DNA_pol_B_exonuc"/>
</dbReference>
<dbReference type="InterPro" id="IPR023211">
    <property type="entry name" value="DNA_pol_palm_dom_sf"/>
</dbReference>
<dbReference type="OrthoDB" id="323192at2157"/>
<keyword evidence="4 11" id="KW-0808">Transferase</keyword>
<dbReference type="InterPro" id="IPR012337">
    <property type="entry name" value="RNaseH-like_sf"/>
</dbReference>
<accession>A0A5Q0UEJ6</accession>
<dbReference type="InterPro" id="IPR003586">
    <property type="entry name" value="Hint_dom_C"/>
</dbReference>
<dbReference type="SMART" id="SM00486">
    <property type="entry name" value="POLBc"/>
    <property type="match status" value="1"/>
</dbReference>
<dbReference type="PANTHER" id="PTHR10322">
    <property type="entry name" value="DNA POLYMERASE CATALYTIC SUBUNIT"/>
    <property type="match status" value="1"/>
</dbReference>
<dbReference type="InterPro" id="IPR030934">
    <property type="entry name" value="Intein_C"/>
</dbReference>
<evidence type="ECO:0000256" key="9">
    <source>
        <dbReference type="ARBA" id="ARBA00023125"/>
    </source>
</evidence>
<dbReference type="EMBL" id="CP040089">
    <property type="protein sequence ID" value="QGA79958.1"/>
    <property type="molecule type" value="Genomic_DNA"/>
</dbReference>
<evidence type="ECO:0000313" key="14">
    <source>
        <dbReference type="Proteomes" id="UP000377803"/>
    </source>
</evidence>
<gene>
    <name evidence="13" type="primary">polB2</name>
    <name evidence="13" type="ORF">LC1Nh_0050</name>
</gene>
<dbReference type="InterPro" id="IPR017964">
    <property type="entry name" value="DNA-dir_DNA_pol_B_CS"/>
</dbReference>
<keyword evidence="14" id="KW-1185">Reference proteome</keyword>
<sequence length="1303" mass="149783">MKTKLQITDADYQIEEGEVTVRCFGKTENGENILYKDRQFLPYIYVVPAEDADIEELKEKVETGEWEEEDEELPVRKVEKQHLSDLDQEKEVLKAYSNIPANIPKLKNKFWDLPEVEECREFDIPFYRRYLIDKGIRPVSWIEVEGEEVEEDGFDLAVEAEQINILEEKPMEKNSADGNENDLDWKTVAFDLEVYEDQIIMASFYGNDFRKLLTTEEIDRDYVETVGSERELIERFVEIVNQRDVEILTGYNTDEFDFDVLRERSNEYNITLSLGQAGERMKFNRRGRFKGARLKGKMHLDLYPFVEHVISPGLDSETLDLDSVAEELLGENKDDFSWEEMKEAWSNKENLEKFADYALRDSEVAFKLAEELVPQMLELSRITGLIPFDACRLTYGQLTENYLLREAHERDMLALNRPSQDKRRKRQRQGAYSGGFVYTPEAGLYENLALFDFKSLYPTVMVAHNISPDTLNLEDCNDRLELEEFDYDFCQDEQGFFPELVEELVQDRSEIKEEMKKTGGDSQDYQALDNRQQAEKVLANSVGPETHLILRNPNSQIIVESIEDFYNSLNSDEKVVGESEVKEVEKWEVLSVEGDKAAFKPVYAASCHEPIDAYQVRTRMGEVTVTGDHSLISMSGESSNRIRDSNFEGLDEVKGSEITKDDVIAQVNDLRLNESEQKVTVPEILKDCPEDFYLYVPKSENLDKRNWYERRVRLIEAIDEGMLSSDINSSDDFGNKILANARNEGLVKKTQIVGSRGNSYECEVTEKGKEYRKFFDTFQKSEKNAKHYLVPLEELDELPPREILEKSYVANKSGRARNKIPAVIELDEDFASLLGWFVAEGHFRKDGTDTSSYTDSAIASDEPQQRKEVQRLFKEVFNYDASVNGRQVSCCTSTIARLLAELCGDKAETKRVPKPIFNCEKSVREAFLKSYSLGDGDEDGRRFSTISKQLQSGLSTLLKEQDTILHNGYDTETYRVSKRTKTQGQKIVSGDLYGQTPIEIKQIEKPEKVYDLSVKDTEKFVTAEGLVLHNSFYGYLGYNGARWYSREAAEATTYLGRKHIQETIEEAEERGYEVVYGDTDSVFLKKENIRENMDEFLDDVNENLPEFMQLEFEGFFERGFFTSTDSGEGAKKKYALLSEDGSMKITGFEQVRRDWSPIAKETQKKVLRKVLNEEVEEAAQLVKDTIQRLKEGEVPPEELRIYTTLTKPPEEYDSTAPHVEAVKKAKERGDSIEAETTISYVVTRGPGNISSRAELTKYAEDYDAEYYIENQIIPVSLRVLKVFGYTEGQLLGKGRQSGLGRFN</sequence>
<evidence type="ECO:0000256" key="11">
    <source>
        <dbReference type="RuleBase" id="RU000442"/>
    </source>
</evidence>
<dbReference type="Gene3D" id="1.10.132.60">
    <property type="entry name" value="DNA polymerase family B, C-terminal domain"/>
    <property type="match status" value="1"/>
</dbReference>
<evidence type="ECO:0000256" key="8">
    <source>
        <dbReference type="ARBA" id="ARBA00023000"/>
    </source>
</evidence>
<dbReference type="InterPro" id="IPR006172">
    <property type="entry name" value="DNA-dir_DNA_pol_B"/>
</dbReference>
<dbReference type="GO" id="GO:0003677">
    <property type="term" value="F:DNA binding"/>
    <property type="evidence" value="ECO:0007669"/>
    <property type="project" value="UniProtKB-KW"/>
</dbReference>
<evidence type="ECO:0000256" key="3">
    <source>
        <dbReference type="ARBA" id="ARBA00015749"/>
    </source>
</evidence>
<evidence type="ECO:0000259" key="12">
    <source>
        <dbReference type="PROSITE" id="PS50819"/>
    </source>
</evidence>
<dbReference type="SMART" id="SM00305">
    <property type="entry name" value="HintC"/>
    <property type="match status" value="1"/>
</dbReference>
<comment type="catalytic activity">
    <reaction evidence="10 11">
        <text>DNA(n) + a 2'-deoxyribonucleoside 5'-triphosphate = DNA(n+1) + diphosphate</text>
        <dbReference type="Rhea" id="RHEA:22508"/>
        <dbReference type="Rhea" id="RHEA-COMP:17339"/>
        <dbReference type="Rhea" id="RHEA-COMP:17340"/>
        <dbReference type="ChEBI" id="CHEBI:33019"/>
        <dbReference type="ChEBI" id="CHEBI:61560"/>
        <dbReference type="ChEBI" id="CHEBI:173112"/>
        <dbReference type="EC" id="2.7.7.7"/>
    </reaction>
</comment>
<dbReference type="NCBIfam" id="TIGR01443">
    <property type="entry name" value="intein_Cterm"/>
    <property type="match status" value="1"/>
</dbReference>
<dbReference type="Gene3D" id="3.10.28.10">
    <property type="entry name" value="Homing endonucleases"/>
    <property type="match status" value="1"/>
</dbReference>
<dbReference type="InterPro" id="IPR043502">
    <property type="entry name" value="DNA/RNA_pol_sf"/>
</dbReference>